<dbReference type="GO" id="GO:0005930">
    <property type="term" value="C:axoneme"/>
    <property type="evidence" value="ECO:0007669"/>
    <property type="project" value="UniProtKB-SubCell"/>
</dbReference>
<keyword evidence="3" id="KW-0282">Flagellum</keyword>
<keyword evidence="6" id="KW-1185">Reference proteome</keyword>
<comment type="subcellular location">
    <subcellularLocation>
        <location evidence="3">Cytoplasm</location>
        <location evidence="3">Cytoskeleton</location>
        <location evidence="3">Cilium axoneme</location>
    </subcellularLocation>
</comment>
<name>A0A1B0CTA3_LUTLO</name>
<dbReference type="InterPro" id="IPR000435">
    <property type="entry name" value="Tektins"/>
</dbReference>
<protein>
    <recommendedName>
        <fullName evidence="3">Tektin</fullName>
    </recommendedName>
</protein>
<dbReference type="GO" id="GO:0005634">
    <property type="term" value="C:nucleus"/>
    <property type="evidence" value="ECO:0007669"/>
    <property type="project" value="TreeGrafter"/>
</dbReference>
<dbReference type="GO" id="GO:0060271">
    <property type="term" value="P:cilium assembly"/>
    <property type="evidence" value="ECO:0007669"/>
    <property type="project" value="UniProtKB-UniRule"/>
</dbReference>
<feature type="coiled-coil region" evidence="4">
    <location>
        <begin position="397"/>
        <end position="431"/>
    </location>
</feature>
<evidence type="ECO:0000256" key="3">
    <source>
        <dbReference type="RuleBase" id="RU367040"/>
    </source>
</evidence>
<dbReference type="Proteomes" id="UP000092461">
    <property type="component" value="Unassembled WGS sequence"/>
</dbReference>
<evidence type="ECO:0000313" key="6">
    <source>
        <dbReference type="Proteomes" id="UP000092461"/>
    </source>
</evidence>
<evidence type="ECO:0000256" key="1">
    <source>
        <dbReference type="ARBA" id="ARBA00007209"/>
    </source>
</evidence>
<accession>A0A1B0CTA3</accession>
<organism evidence="5 6">
    <name type="scientific">Lutzomyia longipalpis</name>
    <name type="common">Sand fly</name>
    <dbReference type="NCBI Taxonomy" id="7200"/>
    <lineage>
        <taxon>Eukaryota</taxon>
        <taxon>Metazoa</taxon>
        <taxon>Ecdysozoa</taxon>
        <taxon>Arthropoda</taxon>
        <taxon>Hexapoda</taxon>
        <taxon>Insecta</taxon>
        <taxon>Pterygota</taxon>
        <taxon>Neoptera</taxon>
        <taxon>Endopterygota</taxon>
        <taxon>Diptera</taxon>
        <taxon>Nematocera</taxon>
        <taxon>Psychodoidea</taxon>
        <taxon>Psychodidae</taxon>
        <taxon>Lutzomyia</taxon>
        <taxon>Lutzomyia</taxon>
    </lineage>
</organism>
<keyword evidence="4" id="KW-0175">Coiled coil</keyword>
<dbReference type="GO" id="GO:0060294">
    <property type="term" value="P:cilium movement involved in cell motility"/>
    <property type="evidence" value="ECO:0007669"/>
    <property type="project" value="UniProtKB-UniRule"/>
</dbReference>
<evidence type="ECO:0000256" key="4">
    <source>
        <dbReference type="SAM" id="Coils"/>
    </source>
</evidence>
<dbReference type="Pfam" id="PF03148">
    <property type="entry name" value="Tektin"/>
    <property type="match status" value="1"/>
</dbReference>
<dbReference type="InterPro" id="IPR048256">
    <property type="entry name" value="Tektin-like"/>
</dbReference>
<dbReference type="EMBL" id="AJWK01027343">
    <property type="status" value="NOT_ANNOTATED_CDS"/>
    <property type="molecule type" value="Genomic_DNA"/>
</dbReference>
<keyword evidence="3" id="KW-0966">Cell projection</keyword>
<dbReference type="VEuPathDB" id="VectorBase:LLOJ008102"/>
<evidence type="ECO:0000256" key="2">
    <source>
        <dbReference type="ARBA" id="ARBA00022490"/>
    </source>
</evidence>
<evidence type="ECO:0000313" key="5">
    <source>
        <dbReference type="EnsemblMetazoa" id="LLOJ008102-PA"/>
    </source>
</evidence>
<keyword evidence="3" id="KW-0969">Cilium</keyword>
<dbReference type="PANTHER" id="PTHR19960">
    <property type="entry name" value="TEKTIN"/>
    <property type="match status" value="1"/>
</dbReference>
<dbReference type="EnsemblMetazoa" id="LLOJ008102-RA">
    <property type="protein sequence ID" value="LLOJ008102-PA"/>
    <property type="gene ID" value="LLOJ008102"/>
</dbReference>
<reference evidence="5" key="1">
    <citation type="submission" date="2020-05" db="UniProtKB">
        <authorList>
            <consortium name="EnsemblMetazoa"/>
        </authorList>
    </citation>
    <scope>IDENTIFICATION</scope>
    <source>
        <strain evidence="5">Jacobina</strain>
    </source>
</reference>
<dbReference type="VEuPathDB" id="VectorBase:LLONM1_011405"/>
<keyword evidence="2" id="KW-0963">Cytoplasm</keyword>
<sequence length="451" mass="51690">MGYETIELAPIAEHPLTNQLVHPNYIPQSLTSEPLSFPNLVTGYEKNPQHAARSALYTRYTPSEWINSCITTYADADVNRHQSERLRSEAIRLMRETDEKTSQGQREAGRRIGERITDVTFWRNELNTELEKLIAESAILAETKKSVEKALQDTEPPLNVAQECLYHREGRIAIEKVHDHVEKSLLVEIDNLRNSQEKLKALHDKICKQLSDCRAAQFALEDDIAHKESTLGIDTVCHQLNNSSRGINYYGGIEKYDPTVSTAETWSSASSHRINRSQMERGKSSQLRSDAEAMMNAVATAVWDCWSNSNNSLNKRASEMMEAKNRVQLHLHKTQQEIFDIEKNIELLRKAVQDKANPLKVAQTRLEARSHRNGLEMCKDMAHVRLVQEVCEIQDSVSNLHRKLQDAETQHQQLLKTRAHLENDLKNKTNALFIDRENAWESVDLFRFTTL</sequence>
<dbReference type="PRINTS" id="PR00511">
    <property type="entry name" value="TEKTIN"/>
</dbReference>
<dbReference type="GO" id="GO:0015630">
    <property type="term" value="C:microtubule cytoskeleton"/>
    <property type="evidence" value="ECO:0007669"/>
    <property type="project" value="UniProtKB-UniRule"/>
</dbReference>
<proteinExistence type="inferred from homology"/>
<dbReference type="AlphaFoldDB" id="A0A1B0CTA3"/>
<comment type="similarity">
    <text evidence="1 3">Belongs to the tektin family.</text>
</comment>
<dbReference type="PANTHER" id="PTHR19960:SF11">
    <property type="entry name" value="TEKTIN"/>
    <property type="match status" value="1"/>
</dbReference>